<dbReference type="InterPro" id="IPR036034">
    <property type="entry name" value="PDZ_sf"/>
</dbReference>
<dbReference type="Pfam" id="PF02163">
    <property type="entry name" value="Peptidase_M50"/>
    <property type="match status" value="1"/>
</dbReference>
<accession>A0ABS8JLV3</accession>
<evidence type="ECO:0000256" key="6">
    <source>
        <dbReference type="ARBA" id="ARBA00022801"/>
    </source>
</evidence>
<evidence type="ECO:0000256" key="9">
    <source>
        <dbReference type="ARBA" id="ARBA00023049"/>
    </source>
</evidence>
<keyword evidence="4" id="KW-0645">Protease</keyword>
<dbReference type="InterPro" id="IPR041489">
    <property type="entry name" value="PDZ_6"/>
</dbReference>
<gene>
    <name evidence="13" type="primary">rseP</name>
    <name evidence="13" type="ORF">LK996_16095</name>
</gene>
<keyword evidence="11" id="KW-0479">Metal-binding</keyword>
<feature type="transmembrane region" description="Helical" evidence="11">
    <location>
        <begin position="6"/>
        <end position="28"/>
    </location>
</feature>
<comment type="cofactor">
    <cofactor evidence="1 11">
        <name>Zn(2+)</name>
        <dbReference type="ChEBI" id="CHEBI:29105"/>
    </cofactor>
</comment>
<evidence type="ECO:0000256" key="8">
    <source>
        <dbReference type="ARBA" id="ARBA00022989"/>
    </source>
</evidence>
<keyword evidence="8 11" id="KW-1133">Transmembrane helix</keyword>
<dbReference type="PANTHER" id="PTHR42837">
    <property type="entry name" value="REGULATOR OF SIGMA-E PROTEASE RSEP"/>
    <property type="match status" value="1"/>
</dbReference>
<proteinExistence type="inferred from homology"/>
<dbReference type="EC" id="3.4.24.-" evidence="11"/>
<comment type="similarity">
    <text evidence="3 11">Belongs to the peptidase M50B family.</text>
</comment>
<keyword evidence="9 11" id="KW-0482">Metalloprotease</keyword>
<dbReference type="InterPro" id="IPR001478">
    <property type="entry name" value="PDZ"/>
</dbReference>
<evidence type="ECO:0000313" key="13">
    <source>
        <dbReference type="EMBL" id="MCC8364593.1"/>
    </source>
</evidence>
<dbReference type="CDD" id="cd06163">
    <property type="entry name" value="S2P-M50_PDZ_RseP-like"/>
    <property type="match status" value="1"/>
</dbReference>
<dbReference type="PROSITE" id="PS50106">
    <property type="entry name" value="PDZ"/>
    <property type="match status" value="1"/>
</dbReference>
<reference evidence="13" key="1">
    <citation type="submission" date="2021-10" db="EMBL/GenBank/DDBJ databases">
        <authorList>
            <person name="Lyu M."/>
            <person name="Wang X."/>
            <person name="Meng X."/>
            <person name="Xu K."/>
        </authorList>
    </citation>
    <scope>NUCLEOTIDE SEQUENCE</scope>
    <source>
        <strain evidence="13">A6</strain>
    </source>
</reference>
<feature type="domain" description="PDZ" evidence="12">
    <location>
        <begin position="222"/>
        <end position="278"/>
    </location>
</feature>
<evidence type="ECO:0000313" key="14">
    <source>
        <dbReference type="Proteomes" id="UP001165293"/>
    </source>
</evidence>
<dbReference type="InterPro" id="IPR004387">
    <property type="entry name" value="Pept_M50_Zn"/>
</dbReference>
<evidence type="ECO:0000256" key="2">
    <source>
        <dbReference type="ARBA" id="ARBA00004141"/>
    </source>
</evidence>
<name>A0ABS8JLV3_9GAMM</name>
<evidence type="ECO:0000256" key="11">
    <source>
        <dbReference type="RuleBase" id="RU362031"/>
    </source>
</evidence>
<feature type="transmembrane region" description="Helical" evidence="11">
    <location>
        <begin position="97"/>
        <end position="119"/>
    </location>
</feature>
<keyword evidence="6 11" id="KW-0378">Hydrolase</keyword>
<dbReference type="EMBL" id="JAJGAK010000005">
    <property type="protein sequence ID" value="MCC8364593.1"/>
    <property type="molecule type" value="Genomic_DNA"/>
</dbReference>
<keyword evidence="5 11" id="KW-0812">Transmembrane</keyword>
<feature type="transmembrane region" description="Helical" evidence="11">
    <location>
        <begin position="379"/>
        <end position="399"/>
    </location>
</feature>
<sequence length="453" mass="48851">MDAIGSLFWFIVSIGVLVTFHEFGHYWVARKCGVKVLRFSVGFGRPLWMRRGRDGTEFVVAAIPLGGYVKMLDEREGEVPAAEQAQAFNRQSVYERIAIAAAGPVANILLCVLLLWGAFIVGIQEYAPVVGRAGGIAAEAGLHAGDEVLKIGDRETPTWTDVQFALAVAGLDRARVPVQVRTRDGEMRTRELDMGKLPADFDELRAADTVGLVARHRLQAPIIDNIVEGSPAYGVLAVGDRIIAVDGQPVADFTDIAPAVKALAQRGEPGMIEVERTTDGKTNRLALPLTPVLQRQEDGSERAILGIASRAGGQPPPFDAVRRFGPLEAVPMAVRETWQKAHDTVGFIGRMVTGNASLKYVSGPITTARAANATAQLGFAWFLNFLAILSISLAILNLLPIPLLDGGHLLYYLIELVKGSPLSERTMAAGQYVGLALLVGLMGLALFNDVFHW</sequence>
<comment type="subcellular location">
    <subcellularLocation>
        <location evidence="2">Membrane</location>
        <topology evidence="2">Multi-pass membrane protein</topology>
    </subcellularLocation>
</comment>
<dbReference type="PANTHER" id="PTHR42837:SF2">
    <property type="entry name" value="MEMBRANE METALLOPROTEASE ARASP2, CHLOROPLASTIC-RELATED"/>
    <property type="match status" value="1"/>
</dbReference>
<evidence type="ECO:0000256" key="7">
    <source>
        <dbReference type="ARBA" id="ARBA00022833"/>
    </source>
</evidence>
<protein>
    <recommendedName>
        <fullName evidence="11">Zinc metalloprotease</fullName>
        <ecNumber evidence="11">3.4.24.-</ecNumber>
    </recommendedName>
</protein>
<evidence type="ECO:0000256" key="5">
    <source>
        <dbReference type="ARBA" id="ARBA00022692"/>
    </source>
</evidence>
<evidence type="ECO:0000256" key="10">
    <source>
        <dbReference type="ARBA" id="ARBA00023136"/>
    </source>
</evidence>
<keyword evidence="14" id="KW-1185">Reference proteome</keyword>
<dbReference type="RefSeq" id="WP_230528387.1">
    <property type="nucleotide sequence ID" value="NZ_JAJGAK010000005.1"/>
</dbReference>
<dbReference type="Pfam" id="PF17820">
    <property type="entry name" value="PDZ_6"/>
    <property type="match status" value="1"/>
</dbReference>
<dbReference type="GO" id="GO:0008237">
    <property type="term" value="F:metallopeptidase activity"/>
    <property type="evidence" value="ECO:0007669"/>
    <property type="project" value="UniProtKB-KW"/>
</dbReference>
<dbReference type="InterPro" id="IPR008915">
    <property type="entry name" value="Peptidase_M50"/>
</dbReference>
<organism evidence="13 14">
    <name type="scientific">Noviluteimonas lactosilytica</name>
    <dbReference type="NCBI Taxonomy" id="2888523"/>
    <lineage>
        <taxon>Bacteria</taxon>
        <taxon>Pseudomonadati</taxon>
        <taxon>Pseudomonadota</taxon>
        <taxon>Gammaproteobacteria</taxon>
        <taxon>Lysobacterales</taxon>
        <taxon>Lysobacteraceae</taxon>
        <taxon>Noviluteimonas</taxon>
    </lineage>
</organism>
<dbReference type="NCBIfam" id="TIGR00054">
    <property type="entry name" value="RIP metalloprotease RseP"/>
    <property type="match status" value="1"/>
</dbReference>
<dbReference type="SMART" id="SM00228">
    <property type="entry name" value="PDZ"/>
    <property type="match status" value="2"/>
</dbReference>
<keyword evidence="7 11" id="KW-0862">Zinc</keyword>
<evidence type="ECO:0000256" key="1">
    <source>
        <dbReference type="ARBA" id="ARBA00001947"/>
    </source>
</evidence>
<feature type="transmembrane region" description="Helical" evidence="11">
    <location>
        <begin position="428"/>
        <end position="447"/>
    </location>
</feature>
<keyword evidence="10 11" id="KW-0472">Membrane</keyword>
<evidence type="ECO:0000259" key="12">
    <source>
        <dbReference type="PROSITE" id="PS50106"/>
    </source>
</evidence>
<evidence type="ECO:0000256" key="3">
    <source>
        <dbReference type="ARBA" id="ARBA00007931"/>
    </source>
</evidence>
<dbReference type="SUPFAM" id="SSF50156">
    <property type="entry name" value="PDZ domain-like"/>
    <property type="match status" value="2"/>
</dbReference>
<evidence type="ECO:0000256" key="4">
    <source>
        <dbReference type="ARBA" id="ARBA00022670"/>
    </source>
</evidence>
<comment type="caution">
    <text evidence="13">The sequence shown here is derived from an EMBL/GenBank/DDBJ whole genome shotgun (WGS) entry which is preliminary data.</text>
</comment>
<dbReference type="Proteomes" id="UP001165293">
    <property type="component" value="Unassembled WGS sequence"/>
</dbReference>
<dbReference type="Gene3D" id="2.30.42.10">
    <property type="match status" value="2"/>
</dbReference>